<dbReference type="AlphaFoldDB" id="A0A179BX68"/>
<proteinExistence type="predicted"/>
<gene>
    <name evidence="1" type="ORF">A4U53_38375</name>
</gene>
<accession>A0A179BX68</accession>
<comment type="caution">
    <text evidence="1">The sequence shown here is derived from an EMBL/GenBank/DDBJ whole genome shotgun (WGS) entry which is preliminary data.</text>
</comment>
<protein>
    <submittedName>
        <fullName evidence="1">Uncharacterized protein</fullName>
    </submittedName>
</protein>
<organism evidence="1">
    <name type="scientific">Rhizobium leguminosarum</name>
    <dbReference type="NCBI Taxonomy" id="384"/>
    <lineage>
        <taxon>Bacteria</taxon>
        <taxon>Pseudomonadati</taxon>
        <taxon>Pseudomonadota</taxon>
        <taxon>Alphaproteobacteria</taxon>
        <taxon>Hyphomicrobiales</taxon>
        <taxon>Rhizobiaceae</taxon>
        <taxon>Rhizobium/Agrobacterium group</taxon>
        <taxon>Rhizobium</taxon>
    </lineage>
</organism>
<dbReference type="EMBL" id="LWBS01000056">
    <property type="protein sequence ID" value="OAP96278.1"/>
    <property type="molecule type" value="Genomic_DNA"/>
</dbReference>
<name>A0A179BX68_RHILE</name>
<reference evidence="1" key="1">
    <citation type="submission" date="2016-04" db="EMBL/GenBank/DDBJ databases">
        <title>Fast-growing isolate from the root nodules of Vavilovia formosa.</title>
        <authorList>
            <person name="Kimeklis A."/>
            <person name="Safronova V."/>
            <person name="Belimov A."/>
            <person name="Andronov E."/>
        </authorList>
    </citation>
    <scope>NUCLEOTIDE SEQUENCE [LARGE SCALE GENOMIC DNA]</scope>
    <source>
        <strain evidence="1">Vaf-46</strain>
    </source>
</reference>
<evidence type="ECO:0000313" key="1">
    <source>
        <dbReference type="EMBL" id="OAP96278.1"/>
    </source>
</evidence>
<sequence>MSAQINSLPDRLILDHPSNFLLARRALRWRRGRDNASHTVGRAIPGAPEPWPGATLSVVPPEVPFSFWVSDS</sequence>